<keyword evidence="2" id="KW-1185">Reference proteome</keyword>
<comment type="caution">
    <text evidence="1">The sequence shown here is derived from an EMBL/GenBank/DDBJ whole genome shotgun (WGS) entry which is preliminary data.</text>
</comment>
<accession>A0A5D3JVF7</accession>
<dbReference type="EMBL" id="VSSS01000114">
    <property type="protein sequence ID" value="TYL82897.1"/>
    <property type="molecule type" value="Genomic_DNA"/>
</dbReference>
<reference evidence="1 2" key="1">
    <citation type="submission" date="2019-08" db="EMBL/GenBank/DDBJ databases">
        <title>Bradyrhizobium hipponensis sp. nov., a rhizobium isolated from a Lupinus angustifolius root nodule in Tunisia.</title>
        <authorList>
            <person name="Off K."/>
            <person name="Rejili M."/>
            <person name="Mars M."/>
            <person name="Brachmann A."/>
            <person name="Marin M."/>
        </authorList>
    </citation>
    <scope>NUCLEOTIDE SEQUENCE [LARGE SCALE GENOMIC DNA]</scope>
    <source>
        <strain evidence="1 2">CTAW71</strain>
    </source>
</reference>
<organism evidence="1 2">
    <name type="scientific">Bradyrhizobium rifense</name>
    <dbReference type="NCBI Taxonomy" id="515499"/>
    <lineage>
        <taxon>Bacteria</taxon>
        <taxon>Pseudomonadati</taxon>
        <taxon>Pseudomonadota</taxon>
        <taxon>Alphaproteobacteria</taxon>
        <taxon>Hyphomicrobiales</taxon>
        <taxon>Nitrobacteraceae</taxon>
        <taxon>Bradyrhizobium</taxon>
    </lineage>
</organism>
<name>A0A5D3JVF7_9BRAD</name>
<dbReference type="Proteomes" id="UP000324758">
    <property type="component" value="Unassembled WGS sequence"/>
</dbReference>
<dbReference type="RefSeq" id="WP_148779034.1">
    <property type="nucleotide sequence ID" value="NZ_VSSS01000114.1"/>
</dbReference>
<proteinExistence type="predicted"/>
<protein>
    <submittedName>
        <fullName evidence="1">Uncharacterized protein</fullName>
    </submittedName>
</protein>
<evidence type="ECO:0000313" key="1">
    <source>
        <dbReference type="EMBL" id="TYL82897.1"/>
    </source>
</evidence>
<dbReference type="OrthoDB" id="8242883at2"/>
<sequence>MNAQINIFEKPIERISKTCDLMGLGPDFEQRLPELETYLEGLVADGETSEDRLTANGLTFLRGNTK</sequence>
<gene>
    <name evidence="1" type="ORF">FXB40_46965</name>
</gene>
<dbReference type="AlphaFoldDB" id="A0A5D3JVF7"/>
<evidence type="ECO:0000313" key="2">
    <source>
        <dbReference type="Proteomes" id="UP000324758"/>
    </source>
</evidence>